<gene>
    <name evidence="2" type="ORF">PIIN_08543</name>
</gene>
<dbReference type="Proteomes" id="UP000007148">
    <property type="component" value="Unassembled WGS sequence"/>
</dbReference>
<dbReference type="InParanoid" id="G4TTE8"/>
<comment type="caution">
    <text evidence="2">The sequence shown here is derived from an EMBL/GenBank/DDBJ whole genome shotgun (WGS) entry which is preliminary data.</text>
</comment>
<feature type="compositionally biased region" description="Low complexity" evidence="1">
    <location>
        <begin position="101"/>
        <end position="140"/>
    </location>
</feature>
<evidence type="ECO:0000313" key="2">
    <source>
        <dbReference type="EMBL" id="CCA74591.1"/>
    </source>
</evidence>
<evidence type="ECO:0000313" key="3">
    <source>
        <dbReference type="Proteomes" id="UP000007148"/>
    </source>
</evidence>
<accession>G4TTE8</accession>
<feature type="region of interest" description="Disordered" evidence="1">
    <location>
        <begin position="50"/>
        <end position="140"/>
    </location>
</feature>
<name>G4TTE8_SERID</name>
<feature type="compositionally biased region" description="Basic and acidic residues" evidence="1">
    <location>
        <begin position="50"/>
        <end position="59"/>
    </location>
</feature>
<keyword evidence="3" id="KW-1185">Reference proteome</keyword>
<proteinExistence type="predicted"/>
<protein>
    <submittedName>
        <fullName evidence="2">Uncharacterized protein</fullName>
    </submittedName>
</protein>
<dbReference type="eggNOG" id="ENOG502SBZH">
    <property type="taxonomic scope" value="Eukaryota"/>
</dbReference>
<reference evidence="2 3" key="1">
    <citation type="journal article" date="2011" name="PLoS Pathog.">
        <title>Endophytic Life Strategies Decoded by Genome and Transcriptome Analyses of the Mutualistic Root Symbiont Piriformospora indica.</title>
        <authorList>
            <person name="Zuccaro A."/>
            <person name="Lahrmann U."/>
            <person name="Guldener U."/>
            <person name="Langen G."/>
            <person name="Pfiffi S."/>
            <person name="Biedenkopf D."/>
            <person name="Wong P."/>
            <person name="Samans B."/>
            <person name="Grimm C."/>
            <person name="Basiewicz M."/>
            <person name="Murat C."/>
            <person name="Martin F."/>
            <person name="Kogel K.H."/>
        </authorList>
    </citation>
    <scope>NUCLEOTIDE SEQUENCE [LARGE SCALE GENOMIC DNA]</scope>
    <source>
        <strain evidence="2 3">DSM 11827</strain>
    </source>
</reference>
<feature type="region of interest" description="Disordered" evidence="1">
    <location>
        <begin position="1"/>
        <end position="37"/>
    </location>
</feature>
<dbReference type="AlphaFoldDB" id="G4TTE8"/>
<evidence type="ECO:0000256" key="1">
    <source>
        <dbReference type="SAM" id="MobiDB-lite"/>
    </source>
</evidence>
<feature type="compositionally biased region" description="Low complexity" evidence="1">
    <location>
        <begin position="77"/>
        <end position="92"/>
    </location>
</feature>
<dbReference type="EMBL" id="CAFZ01000331">
    <property type="protein sequence ID" value="CCA74591.1"/>
    <property type="molecule type" value="Genomic_DNA"/>
</dbReference>
<sequence length="442" mass="46595">MDHSPPYTDTLSSRSSSESIAVKTPSDSEHPSPPNTYIATKAAFPVLSSHFEKSSKRADSAPVPPIAFTRRRRETNSSLVSISSQSSQVSLLRKTLMLVTSSSSSSSSKPRSASMRSASGLGSERTPSLVTSTRRTSVSSLASTALSTPASVSMCPAFTDAASTLVDSPYALTADATTALSPTSISPSLAQFSPTPAATDSLQQFGIAHARSKTVPRLPEVRRKRSRARTTNNDGVTRNDLQESARRNNSSWFGTKSDLPSIARAIEPDTPTSSMGLDVPQGSQSRLGVPVSCDQIISPGHALAGTPRPEYPIQSSHTAQPPVLDKGKGKVTASTSYATLSCNATGTLDKKLSPVMSAEVRNGRVSLTTRRSPGSDSNLPTLEAVESGSRLMRSKIVCSTCGDVGPDFPRCGRCSEAWCSRECRVEANRSTGGKHRCAASVA</sequence>
<feature type="region of interest" description="Disordered" evidence="1">
    <location>
        <begin position="299"/>
        <end position="327"/>
    </location>
</feature>
<dbReference type="HOGENOM" id="CLU_619809_0_0_1"/>
<dbReference type="OrthoDB" id="2526979at2759"/>
<feature type="region of interest" description="Disordered" evidence="1">
    <location>
        <begin position="218"/>
        <end position="256"/>
    </location>
</feature>
<organism evidence="2 3">
    <name type="scientific">Serendipita indica (strain DSM 11827)</name>
    <name type="common">Root endophyte fungus</name>
    <name type="synonym">Piriformospora indica</name>
    <dbReference type="NCBI Taxonomy" id="1109443"/>
    <lineage>
        <taxon>Eukaryota</taxon>
        <taxon>Fungi</taxon>
        <taxon>Dikarya</taxon>
        <taxon>Basidiomycota</taxon>
        <taxon>Agaricomycotina</taxon>
        <taxon>Agaricomycetes</taxon>
        <taxon>Sebacinales</taxon>
        <taxon>Serendipitaceae</taxon>
        <taxon>Serendipita</taxon>
    </lineage>
</organism>